<feature type="domain" description="DUF3899" evidence="2">
    <location>
        <begin position="37"/>
        <end position="132"/>
    </location>
</feature>
<keyword evidence="1" id="KW-1133">Transmembrane helix</keyword>
<organism evidence="3 4">
    <name type="scientific">Pullulanibacillus pueri</name>
    <dbReference type="NCBI Taxonomy" id="1437324"/>
    <lineage>
        <taxon>Bacteria</taxon>
        <taxon>Bacillati</taxon>
        <taxon>Bacillota</taxon>
        <taxon>Bacilli</taxon>
        <taxon>Bacillales</taxon>
        <taxon>Sporolactobacillaceae</taxon>
        <taxon>Pullulanibacillus</taxon>
    </lineage>
</organism>
<protein>
    <recommendedName>
        <fullName evidence="2">DUF3899 domain-containing protein</fullName>
    </recommendedName>
</protein>
<dbReference type="Proteomes" id="UP000656813">
    <property type="component" value="Unassembled WGS sequence"/>
</dbReference>
<reference evidence="3" key="1">
    <citation type="journal article" date="2014" name="Int. J. Syst. Evol. Microbiol.">
        <title>Complete genome sequence of Corynebacterium casei LMG S-19264T (=DSM 44701T), isolated from a smear-ripened cheese.</title>
        <authorList>
            <consortium name="US DOE Joint Genome Institute (JGI-PGF)"/>
            <person name="Walter F."/>
            <person name="Albersmeier A."/>
            <person name="Kalinowski J."/>
            <person name="Ruckert C."/>
        </authorList>
    </citation>
    <scope>NUCLEOTIDE SEQUENCE</scope>
    <source>
        <strain evidence="3">CGMCC 1.12777</strain>
    </source>
</reference>
<sequence>MNSFIKKIIGLFGVAILFSLLYLFIEHHQHFLFRLLNGLSLIGIAYIIIGCAFLVFFGGFFRGTAHSIKKFFRSKSDDFADQLWESSEASTLKKKTEDLPNLHEGASEQQKEWTSSFILVGAVFFIVSLILSYTYY</sequence>
<proteinExistence type="predicted"/>
<accession>A0A8J3ENQ6</accession>
<evidence type="ECO:0000313" key="3">
    <source>
        <dbReference type="EMBL" id="GGH88734.1"/>
    </source>
</evidence>
<evidence type="ECO:0000256" key="1">
    <source>
        <dbReference type="SAM" id="Phobius"/>
    </source>
</evidence>
<feature type="transmembrane region" description="Helical" evidence="1">
    <location>
        <begin position="31"/>
        <end position="61"/>
    </location>
</feature>
<dbReference type="AlphaFoldDB" id="A0A8J3ENQ6"/>
<dbReference type="EMBL" id="BMFV01000056">
    <property type="protein sequence ID" value="GGH88734.1"/>
    <property type="molecule type" value="Genomic_DNA"/>
</dbReference>
<dbReference type="InterPro" id="IPR025007">
    <property type="entry name" value="DUF3899"/>
</dbReference>
<evidence type="ECO:0000313" key="4">
    <source>
        <dbReference type="Proteomes" id="UP000656813"/>
    </source>
</evidence>
<keyword evidence="1" id="KW-0472">Membrane</keyword>
<gene>
    <name evidence="3" type="ORF">GCM10007096_41740</name>
</gene>
<feature type="transmembrane region" description="Helical" evidence="1">
    <location>
        <begin position="7"/>
        <end position="25"/>
    </location>
</feature>
<dbReference type="Pfam" id="PF13038">
    <property type="entry name" value="DUF3899"/>
    <property type="match status" value="1"/>
</dbReference>
<reference evidence="3" key="2">
    <citation type="submission" date="2020-09" db="EMBL/GenBank/DDBJ databases">
        <authorList>
            <person name="Sun Q."/>
            <person name="Zhou Y."/>
        </authorList>
    </citation>
    <scope>NUCLEOTIDE SEQUENCE</scope>
    <source>
        <strain evidence="3">CGMCC 1.12777</strain>
    </source>
</reference>
<evidence type="ECO:0000259" key="2">
    <source>
        <dbReference type="Pfam" id="PF13038"/>
    </source>
</evidence>
<keyword evidence="4" id="KW-1185">Reference proteome</keyword>
<feature type="transmembrane region" description="Helical" evidence="1">
    <location>
        <begin position="117"/>
        <end position="135"/>
    </location>
</feature>
<keyword evidence="1" id="KW-0812">Transmembrane</keyword>
<dbReference type="RefSeq" id="WP_188499324.1">
    <property type="nucleotide sequence ID" value="NZ_BMFV01000056.1"/>
</dbReference>
<comment type="caution">
    <text evidence="3">The sequence shown here is derived from an EMBL/GenBank/DDBJ whole genome shotgun (WGS) entry which is preliminary data.</text>
</comment>
<name>A0A8J3ENQ6_9BACL</name>